<dbReference type="GO" id="GO:0005737">
    <property type="term" value="C:cytoplasm"/>
    <property type="evidence" value="ECO:0007669"/>
    <property type="project" value="UniProtKB-ARBA"/>
</dbReference>
<name>A0A9P0PVH1_ACAOB</name>
<dbReference type="SUPFAM" id="SSF46565">
    <property type="entry name" value="Chaperone J-domain"/>
    <property type="match status" value="1"/>
</dbReference>
<dbReference type="PROSITE" id="PS50076">
    <property type="entry name" value="DNAJ_2"/>
    <property type="match status" value="1"/>
</dbReference>
<keyword evidence="3" id="KW-0564">Palmitate</keyword>
<dbReference type="PRINTS" id="PR00625">
    <property type="entry name" value="JDOMAIN"/>
</dbReference>
<evidence type="ECO:0000313" key="7">
    <source>
        <dbReference type="EMBL" id="CAH1999795.1"/>
    </source>
</evidence>
<dbReference type="PANTHER" id="PTHR44027">
    <property type="entry name" value="DNAJ HOMOLOG SUBFAMILY C MEMBER 5 HOMOLOG"/>
    <property type="match status" value="1"/>
</dbReference>
<protein>
    <recommendedName>
        <fullName evidence="6">J domain-containing protein</fullName>
    </recommendedName>
</protein>
<evidence type="ECO:0000256" key="1">
    <source>
        <dbReference type="ARBA" id="ARBA00004635"/>
    </source>
</evidence>
<dbReference type="Proteomes" id="UP001152888">
    <property type="component" value="Unassembled WGS sequence"/>
</dbReference>
<dbReference type="Gene3D" id="1.10.287.110">
    <property type="entry name" value="DnaJ domain"/>
    <property type="match status" value="1"/>
</dbReference>
<evidence type="ECO:0000256" key="3">
    <source>
        <dbReference type="ARBA" id="ARBA00023139"/>
    </source>
</evidence>
<evidence type="ECO:0000313" key="8">
    <source>
        <dbReference type="Proteomes" id="UP001152888"/>
    </source>
</evidence>
<feature type="domain" description="J" evidence="6">
    <location>
        <begin position="8"/>
        <end position="73"/>
    </location>
</feature>
<organism evidence="7 8">
    <name type="scientific">Acanthoscelides obtectus</name>
    <name type="common">Bean weevil</name>
    <name type="synonym">Bruchus obtectus</name>
    <dbReference type="NCBI Taxonomy" id="200917"/>
    <lineage>
        <taxon>Eukaryota</taxon>
        <taxon>Metazoa</taxon>
        <taxon>Ecdysozoa</taxon>
        <taxon>Arthropoda</taxon>
        <taxon>Hexapoda</taxon>
        <taxon>Insecta</taxon>
        <taxon>Pterygota</taxon>
        <taxon>Neoptera</taxon>
        <taxon>Endopterygota</taxon>
        <taxon>Coleoptera</taxon>
        <taxon>Polyphaga</taxon>
        <taxon>Cucujiformia</taxon>
        <taxon>Chrysomeloidea</taxon>
        <taxon>Chrysomelidae</taxon>
        <taxon>Bruchinae</taxon>
        <taxon>Bruchini</taxon>
        <taxon>Acanthoscelides</taxon>
    </lineage>
</organism>
<evidence type="ECO:0000256" key="5">
    <source>
        <dbReference type="ARBA" id="ARBA00023288"/>
    </source>
</evidence>
<dbReference type="OrthoDB" id="445556at2759"/>
<keyword evidence="8" id="KW-1185">Reference proteome</keyword>
<dbReference type="CDD" id="cd06257">
    <property type="entry name" value="DnaJ"/>
    <property type="match status" value="1"/>
</dbReference>
<evidence type="ECO:0000256" key="4">
    <source>
        <dbReference type="ARBA" id="ARBA00023186"/>
    </source>
</evidence>
<comment type="caution">
    <text evidence="7">The sequence shown here is derived from an EMBL/GenBank/DDBJ whole genome shotgun (WGS) entry which is preliminary data.</text>
</comment>
<dbReference type="InterPro" id="IPR001623">
    <property type="entry name" value="DnaJ_domain"/>
</dbReference>
<dbReference type="PANTHER" id="PTHR44027:SF7">
    <property type="entry name" value="DNAJ HOMOLOG SUBFAMILY C MEMBER 5 HOMOLOG"/>
    <property type="match status" value="1"/>
</dbReference>
<keyword evidence="2" id="KW-0472">Membrane</keyword>
<evidence type="ECO:0000256" key="2">
    <source>
        <dbReference type="ARBA" id="ARBA00023136"/>
    </source>
</evidence>
<sequence length="150" mass="16822">MQTGQNDSLYEILQLSKTATDEEIKKQYRILALRYHPDKNPNDPNATETFKEINRAHAILGEPSKRRIYDKYGNLGLAVAERCGEENVDKYFVQTPVWLKVLCIFFCILTGCCFGCCCCCCCNCCCGKCRCGLQDPDGTEANFGAGPQPR</sequence>
<reference evidence="7" key="1">
    <citation type="submission" date="2022-03" db="EMBL/GenBank/DDBJ databases">
        <authorList>
            <person name="Sayadi A."/>
        </authorList>
    </citation>
    <scope>NUCLEOTIDE SEQUENCE</scope>
</reference>
<dbReference type="SMART" id="SM00271">
    <property type="entry name" value="DnaJ"/>
    <property type="match status" value="1"/>
</dbReference>
<dbReference type="InterPro" id="IPR051434">
    <property type="entry name" value="DnaJ_C_subfamily_member5"/>
</dbReference>
<evidence type="ECO:0000259" key="6">
    <source>
        <dbReference type="PROSITE" id="PS50076"/>
    </source>
</evidence>
<accession>A0A9P0PVH1</accession>
<dbReference type="EMBL" id="CAKOFQ010007380">
    <property type="protein sequence ID" value="CAH1999795.1"/>
    <property type="molecule type" value="Genomic_DNA"/>
</dbReference>
<proteinExistence type="predicted"/>
<keyword evidence="4" id="KW-0143">Chaperone</keyword>
<dbReference type="AlphaFoldDB" id="A0A9P0PVH1"/>
<dbReference type="Pfam" id="PF00226">
    <property type="entry name" value="DnaJ"/>
    <property type="match status" value="1"/>
</dbReference>
<keyword evidence="5" id="KW-0449">Lipoprotein</keyword>
<dbReference type="GO" id="GO:0016020">
    <property type="term" value="C:membrane"/>
    <property type="evidence" value="ECO:0007669"/>
    <property type="project" value="UniProtKB-SubCell"/>
</dbReference>
<comment type="subcellular location">
    <subcellularLocation>
        <location evidence="1">Membrane</location>
        <topology evidence="1">Lipid-anchor</topology>
    </subcellularLocation>
</comment>
<gene>
    <name evidence="7" type="ORF">ACAOBT_LOCUS25180</name>
</gene>
<dbReference type="InterPro" id="IPR036869">
    <property type="entry name" value="J_dom_sf"/>
</dbReference>